<proteinExistence type="predicted"/>
<evidence type="ECO:0000313" key="3">
    <source>
        <dbReference type="Proteomes" id="UP000317355"/>
    </source>
</evidence>
<feature type="transmembrane region" description="Helical" evidence="1">
    <location>
        <begin position="12"/>
        <end position="34"/>
    </location>
</feature>
<feature type="transmembrane region" description="Helical" evidence="1">
    <location>
        <begin position="110"/>
        <end position="131"/>
    </location>
</feature>
<keyword evidence="1" id="KW-0472">Membrane</keyword>
<feature type="transmembrane region" description="Helical" evidence="1">
    <location>
        <begin position="54"/>
        <end position="76"/>
    </location>
</feature>
<accession>A0A558CMQ3</accession>
<protein>
    <submittedName>
        <fullName evidence="2">Uncharacterized protein</fullName>
    </submittedName>
</protein>
<dbReference type="AlphaFoldDB" id="A0A558CMQ3"/>
<gene>
    <name evidence="2" type="ORF">FHK82_16655</name>
</gene>
<feature type="transmembrane region" description="Helical" evidence="1">
    <location>
        <begin position="83"/>
        <end position="104"/>
    </location>
</feature>
<keyword evidence="1" id="KW-0812">Transmembrane</keyword>
<organism evidence="2 3">
    <name type="scientific">Sedimenticola thiotaurini</name>
    <dbReference type="NCBI Taxonomy" id="1543721"/>
    <lineage>
        <taxon>Bacteria</taxon>
        <taxon>Pseudomonadati</taxon>
        <taxon>Pseudomonadota</taxon>
        <taxon>Gammaproteobacteria</taxon>
        <taxon>Chromatiales</taxon>
        <taxon>Sedimenticolaceae</taxon>
        <taxon>Sedimenticola</taxon>
    </lineage>
</organism>
<keyword evidence="1" id="KW-1133">Transmembrane helix</keyword>
<dbReference type="Proteomes" id="UP000317355">
    <property type="component" value="Unassembled WGS sequence"/>
</dbReference>
<evidence type="ECO:0000256" key="1">
    <source>
        <dbReference type="SAM" id="Phobius"/>
    </source>
</evidence>
<sequence length="141" mass="15381">MSVQYSDFSWKALLAGSIFILIFGLVMQLVFVSFAAGQMILAQHFPDWTKMTRAVVYALGLVLFFLTMGLGGYITARIATRKIMLHGTLVALLTGGVSFAQSLSVGGLTLFGALFFILGIPFTLVGCWYSIRRLKTTAKQA</sequence>
<reference evidence="2 3" key="1">
    <citation type="submission" date="2019-07" db="EMBL/GenBank/DDBJ databases">
        <title>The pathways for chlorine oxyanion respiration interact through the shared metabolite chlorate.</title>
        <authorList>
            <person name="Barnum T.P."/>
            <person name="Cheng Y."/>
            <person name="Hill K.A."/>
            <person name="Lucas L.N."/>
            <person name="Carlson H.K."/>
            <person name="Coates J.D."/>
        </authorList>
    </citation>
    <scope>NUCLEOTIDE SEQUENCE [LARGE SCALE GENOMIC DNA]</scope>
    <source>
        <strain evidence="2">BK-3</strain>
    </source>
</reference>
<name>A0A558CMQ3_9GAMM</name>
<comment type="caution">
    <text evidence="2">The sequence shown here is derived from an EMBL/GenBank/DDBJ whole genome shotgun (WGS) entry which is preliminary data.</text>
</comment>
<evidence type="ECO:0000313" key="2">
    <source>
        <dbReference type="EMBL" id="TVT50050.1"/>
    </source>
</evidence>
<dbReference type="EMBL" id="VMRY01000112">
    <property type="protein sequence ID" value="TVT50050.1"/>
    <property type="molecule type" value="Genomic_DNA"/>
</dbReference>